<evidence type="ECO:0000259" key="3">
    <source>
        <dbReference type="PROSITE" id="PS51208"/>
    </source>
</evidence>
<dbReference type="InterPro" id="IPR036709">
    <property type="entry name" value="Autotransporte_beta_dom_sf"/>
</dbReference>
<dbReference type="SUPFAM" id="SSF103515">
    <property type="entry name" value="Autotransporter"/>
    <property type="match status" value="1"/>
</dbReference>
<gene>
    <name evidence="4" type="ORF">AW736_02720</name>
</gene>
<dbReference type="Proteomes" id="UP000078486">
    <property type="component" value="Unassembled WGS sequence"/>
</dbReference>
<comment type="caution">
    <text evidence="4">The sequence shown here is derived from an EMBL/GenBank/DDBJ whole genome shotgun (WGS) entry which is preliminary data.</text>
</comment>
<dbReference type="Pfam" id="PF12951">
    <property type="entry name" value="PATR"/>
    <property type="match status" value="12"/>
</dbReference>
<feature type="domain" description="Autotransporter" evidence="3">
    <location>
        <begin position="5729"/>
        <end position="6000"/>
    </location>
</feature>
<organism evidence="4 5">
    <name type="scientific">Termitidicoccus mucosus</name>
    <dbReference type="NCBI Taxonomy" id="1184151"/>
    <lineage>
        <taxon>Bacteria</taxon>
        <taxon>Pseudomonadati</taxon>
        <taxon>Verrucomicrobiota</taxon>
        <taxon>Opitutia</taxon>
        <taxon>Opitutales</taxon>
        <taxon>Opitutaceae</taxon>
        <taxon>Termitidicoccus</taxon>
    </lineage>
</organism>
<keyword evidence="5" id="KW-1185">Reference proteome</keyword>
<feature type="signal peptide" evidence="2">
    <location>
        <begin position="1"/>
        <end position="38"/>
    </location>
</feature>
<dbReference type="InterPro" id="IPR030895">
    <property type="entry name" value="T5SS_PEPC_rpt"/>
</dbReference>
<proteinExistence type="predicted"/>
<evidence type="ECO:0000256" key="1">
    <source>
        <dbReference type="ARBA" id="ARBA00022729"/>
    </source>
</evidence>
<dbReference type="PANTHER" id="PTHR35037:SF3">
    <property type="entry name" value="C-TERMINAL REGION OF AIDA-LIKE PROTEIN"/>
    <property type="match status" value="1"/>
</dbReference>
<dbReference type="SMART" id="SM00869">
    <property type="entry name" value="Autotransporter"/>
    <property type="match status" value="1"/>
</dbReference>
<accession>A0A178IQF8</accession>
<dbReference type="SUPFAM" id="SSF51126">
    <property type="entry name" value="Pectin lyase-like"/>
    <property type="match status" value="1"/>
</dbReference>
<dbReference type="NCBIfam" id="TIGR02601">
    <property type="entry name" value="autotrns_rpt"/>
    <property type="match status" value="7"/>
</dbReference>
<evidence type="ECO:0000256" key="2">
    <source>
        <dbReference type="SAM" id="SignalP"/>
    </source>
</evidence>
<dbReference type="NCBIfam" id="TIGR04393">
    <property type="entry name" value="rpt_T5SS_PEPC"/>
    <property type="match status" value="4"/>
</dbReference>
<dbReference type="InterPro" id="IPR011050">
    <property type="entry name" value="Pectin_lyase_fold/virulence"/>
</dbReference>
<dbReference type="STRING" id="1184151.AW736_02720"/>
<protein>
    <recommendedName>
        <fullName evidence="3">Autotransporter domain-containing protein</fullName>
    </recommendedName>
</protein>
<sequence>MSTNLFSSHTMNSQTFPRFLAFPALLLAHALLPLLAPAQSSTFTGANNANWSAPASWGNGVPDSPGAEAVFDNNVTTTNRTVNVDGRFIVDLLTFGGTSATARTFALNSGTLRLENTLGDPDSTATILFRGRNNVSISSVLDLGANLDIIAHRYDEAPGLYGSLLLSGDILGNGRAITVYASLDPALITLSGNITGAGTRFQKVGSGTLAINNTAGGDSTFSGGLEILDGSVIVGLSLGANRGAVLGGLSAGNNILGAGGVHVANPGSSLTINSGTTGNFVALEGALLDLDTGGGMFLNETAAADQFRLALNSGTLGGGSNAASRGVLTLSGVDFAYNENAAGGSAFTGAPTLIFDTSRNTGTMTVTLNNTAMLSGLGLVRKTGTNALTFTAGDTGTFRSTDFVIESGLGPVLFNQTALDLTGGGLIFTGADSPLVSWFSPTSVADFGRADQLSAATALTLTDAAIANILTHGFSQSFSSVTLGAGARLGVWLDAATPSTLHLDALAAGAPVPASPGSQGADYFSIFNWAGNPASHLATGLIASSGHAVTAGASVDLDRIWFRGYAPGAVLDTVTGRLAPSGFLVTTATRGGYYFDFANWSVDIPNGAGSTLIAVTDAYLDLQSQPVTIGHLRMDAGRQLSLRDWVYDAYYGDIPAGRVVFDSGVPGTGSFGKAPSVVAGSGTGYIAISTATTTLTNDLDVSAGLYIVGTLQGAGNIAVNSNGNLYFDGLSPLFTGNIDVHASGTLWLHNYHGYSFPDGEIRREHSITGTVSIHDGGWLAGDSGLSNSSYRTSVITSRVIIDGDIGMSDILVDYAGDIALTADRVISVGTRYPYLLDDSRAWTGFGANTRLIGAASLTLNMAGNTPFVFAGGSNSFSGGYTQRVASGGDIITHLLLHSDLVTGALAPGNNYIGTGSINLPFYSGYNGNNTLQIDAQGAHNVSLQGLINLEGSQVYIAPASYPIFQGRIDVRDAGPSVTMSGTMLGNRYGSFHVSSTNPALAFNMSGLMSGTSIYGDAGLDTVEISNASGTLTASVSGTVQNTSSITFSSLDTRVSISGSVNGVNLNATGVSLFDVTGALAIATNSYGALNINTGTHASSLVRFGGDQLISNLIVAGAGPGATNSVLIDGNLAIADSWGGNGRASFSNQTVTVSGSVQSYGADITFTNSPFTLTDSAIWAIGYDPLYPGQAYLTSDSDLTLNAPFTMGYMNITTNPARGATMRITSTMAGGIVNVYDLAHAGSGIALLDTPASVSSVQVRGGGNLILGGDNYIRPREPGVIPELMLTGGGVLQTTGGSAGSPYSNTFSYLVVPGAGGVFMEDHSALWFTGSYIGTSTASLLNLANSTGRWSTSALPAYADTYLYFSNTGGFTPIVLSERISFTGYAAGAELVQVSVSGTNWWFLAPTGEPVIEWGGARSTGTDTDRLWRSGSNWIGNPQPVDGSVTGAGISIAVRDIDGLLDGNLIVVNQDAVIGKMYLESSGGQTFAITGTDGHFLTFDSGTAGVASRLVNRSVHSATIAADLRLDSDLELVNNTAGATANSLVLAGRVTGAGALVFSTTLGSLTLGSVEAGGTSTSDFTGGFRLTGTASTFASATHAASPRLYLTGSGGSIFGSGSLAGAGTDASLNLQSLLLGDGTADRWLRIDTTSTAVSFDSTLRLAGNLVVPVGTLWLSSDAPSLITAGTWALAGNIWLDTPLQGAGGALLLQGGDYRFGRAGTFDGGVTAPGSGISIHLGHDAALGTGTVTLGGTTAFYTGWTPAATDDRVIANPFAFNPGAAATFSGGTLTLGYSGTTFLPGLLTLHAGAAQAVVIPERNILAGSGSLTLTNSLTGSGTATGDSNFYLLGASERTGNTTLTGNGGRHNYVRVDNEQAFGSGTVIFSSNGSGGGYPTLYPLGSTPFTLTNPVAFGNWAELDASSVGLLTLDSAGTDVYRPILAIIGGTVAFGPDFTITGGSLDKRGAGMLVLNDGRSTFSGGFSMRQGWTRVNAAADPRNPTGGITIGAAAAGENYLGTGGLSIRPDYGIDATLELITTSTGQVNFLFGANVSVDGRGRINITDTAGMVSGTGIRTLYNPSTASISTHFYNFYTAGDFVMEKGLLYIGGSIGGDFTMHSGSYYSAATYGGNITAFNSSTIYLGVARLHGDLAMNDGSVQIYGGNIGGDMSMRDGRAILGGVTISGGNGFTMRDGTVDISGFTNISGTGGISMRSGTASLTSSGSTAGGYTQQSGVLNWTNGNPIVPSVTLGSGTLNLGTARTMTRVGNLNLGDVTTNLDNAGNYIFSAGTLNLLGTGTLAFVSATTGNSILQFNNIGQMTGSLDVLNWRGDYRLGGGATRIQFTQNIGQTALDYAQLGRISFYTNLNNGVEYAPGARIVYNSGNYYELVPVGLSATWKGGTVGNLWSNAGNWSGNLVPQGDGSFAIFASPLNLQGGGPLVVNVDAVGLVLGGLVFRNDEGISYRLGGNPITLAVPDPDGAATLRLQNNNSVNIDISDLYLRNTVLADMDGSGTLTISTKISEESPGAGKGLIKSGSGWLELGSANNTFSGGVTLLEGVLAASVSNVGAASGPFGTGAVTVAGTLAPTLAFTGPGVQQIDNAVILDTAMSGTPAALALKLLVVAGNESTLGVPVTETGGAAGSVEKTGAGRLALTGVQQYTGTTTVTAGTLALTANNALAAGAAVTVNATLVATGTQALRNLGGTAAGAVIRDASRLVLDSSGVTSFAGAITGAADVEKTGASTLALAGANQYTGTTLVTAGTLALTGTNAIATSAAVTVNASLLSAVDQTIQNLAGTGTLTQTAATLTADNTADTTFAGLLTGAGNFAKTGPATLTLTGSQAHTGTTTVTAGTLALLANNALASSAAITVNATLAATGTQTLNNLGGAAAGAVILDASRLILASSEATSFAGAITGTAAVEKTGPAALTFSGSQRYTGATTVTGGTLSLLAANAIASSTSVVVDGVLTAAASQTLRNLASTAATGTVLLGPSSGHIVLLSEQATTYAGAIAAATGTLQKTGDATLTLTGTTNSAAGLIEAGAVALPGGSGVPAAFWGMTGNLTVAGTGAAALAITGSSIVTNTIGYIGNAVGSSGTVSVGDTALWQNAGNLNVGNSGAGFLSIANGGAVTSLAGNIGRLANSSGTVSVSGSALWNNTGALYVGDSGAGFLTLAGSGTVTNANGYIGYNYNSSGSVSVSGSAVWQNNGGLNVGEYGAGFLSIDGGGFVSSYYGNIGRSGSNASGIVSVSGSAFWQNNNALSVGIYAGATAVLSIAGSGSVFSYDGYIGYLAGSSGSVSLSGSARWQNPGNLYAGYDASGTAALSLSDDARVIVGGRYAQNALSTLALDVSNRTVTDAFITAGSGTLGGALAVANFTGTFSDAVLSGTKFSDMNLTGVTGTLIHATGGTLAGDFASVTGAGSSPVDYLFQGARKSADGFDYVLAADLSWRAGGTHAHGTFTIVGGTSFELDASLGDTAANLAKNNWAGDTLTKAGAGLLILSASNAHTGATLVTAGTLRATHLGALGQSLASIESLASLELSGLTGTLTNTLAGSGTLRVVNNSAIDYRGAATTWDGVTLVDGGFLRVNSAFGNPAAASLLVTAGGTLGGTGTVGGDVTLAGGGHLAPGNSPGMLTIAGTLSLNNAVLTFDLGAITSSTAFSHLYPTGTNDLLHVTGDVLLSGTSTLHLITTASLAKGEYDLVNYDGVLVGGAANLALGTLDSGSMPGDFYISTAENHWIKLVNGPGGFTYWDGGDNTRWNNGGIDGGSGTWFAAGASPAYSAWTGSTGAANAGWSDAGFAIFRGVSGTVTVDSTTGTVAFSGAQFLTDGYLITGGTLTTGGTDASILLNITGAISATIATPVTGTHGLEKAGAGALRLAGANTYTGTTTVQEGALVITHTAALGTGAAVINTGATLQVATGGIVFSNTLGGAGLLHVALATPASTFAFDSTAMGSSFSGTALFNASAFNLDNNALAAAAVVLGTANTTNVASGTHRLGSGNPGGLVIDGANVVFSYAAGAQAGGIILTDTLDGASGTITITNTNAASGTTGLFADKTLLQQDEATGVRLIRAFTNTGTNLTLAGGGTTTAAIRDGSAVTTATAAYAQALDYTDGLSVNYTLTQLDLLAGQTTTLASDTTVPAGGDELHALISGSGNLAINATGAITLNNAANSYTGTTLVNTGTLISGTNNALGVTSHLAVATAAAYDLAGRTQSIGSGSIDGALRGSGSLGLDGRVDITSTNAAFTANAGVTGTTTLHNTQALGNSGTAEVTGILRLDGATGALAKQIAGTGTVALVNTSSVALAAANGNFSGEWNIAAGNALSASSTANLSDADILLDGLLTVANTSAETLGNALTGSGTFNKDAAGNLTISQSNAYTGSAGIRAGTLTLANLGGLGAATIANSSTFDLAGTGAFHNAVSGTGVTVASGGVSLRGANTGFTGTLAVTGTADIIDNDALGGATAKVVIAASGELATTATNFVHTLTGGGVLAVNASANGGVFDFEIASGTAFAGTVKLDATTLHLGTSAAHDHNALALANAKLRVLAGSTLATNAETRRLGALDLDAGVTLIDMTAVLPAQVLQTGTLSVDGAARVAFRGYTGSGTVNSGTNPVNFLDQDSLTANATLLIGTDYLATPNVQVGIYAEDGVTAISGSGRQIDYGNVLATYAYTGVTGTAIAYTGIASSTVGLFYDYALTELYIKSGSTLTLDNTASADNTLAALVTGPGSLELIAGAGGGGAITLSHSNSYTGTTIARSGTTILGATDALGQTSHLIVTNSAALDLNGNTQSIGSGSIAGALRGSGSLGLGGTVDITSTNAAFTANAGVTGTAILHHTQALGDAGTLDVTGLVTLDDATGALAKTVAGTGTVSLVSTSSVALTAANTLSGEWNIAAGNALSASSTANLSDADILLDGLLTVANTADETLGNALTGSGTFIKDAAGNLTISQSNAFTGSAGILAGTLALANNLDGLGTATIANSSTLALSGTGAFANTISGTGVNLVSGSVALAGTNTAFTGTLAVTGTATITTNDNIGGATASVNIASAGKLATTATTFVHALTGNGVLAANTGATFELDGNVGAAFTGTVTLDSTTLHLGAAQNDAVLANATLQLNPAGELYTHSGTNKLAGLTLNGGALWIPMNGVDPVEVLNTGALSITDLSSTVVFENYTSGTVAPADVNKNFLDQDILGENATLLVAADTLIENAPVQIDIKKTDGTALSNGQIIDYGNVLARYDYAAMTASATTSGAPAAGLYYDYVLRELNVKTGTTLALDTTGATDNTLAAAITGDGSVTYATGSTLVLASAGNTYTGTSTILTGTVVAGADHALGYTARLDIAAAGAFDLGAHTQTIANGGTIAGHLAGAAPGALTLDAGTLTITSANTAYTADTLINPAATARITGVDALGASAITLDGTLTVDVAAPASGELKNTLAGTGLFQKINTGTVTLGQSSAGFTGTGTVASGRVIATRIDALGTAAIGVAAGAALEHLNVTGTLQNALAGAGTHLVTGGTLLLRDPAAIAYDIENTTLNANAALVLGSTGHNFGTLNMNGGALAFATPTGTATIKNLGNSTGHIYMNADLTAAGTGVNAIGVFANYLAITGSSAGAHTVHVETNGTEPSIVNLAVPLIGTGTAGSLTVFNLDGGRIETALTTLELLPGDGSAYIPNPNTWYLTDAGLSHTADAILSTASSLALDWAAALDSLHLRLGDIRAELLSSTSTSNLNSVSGASGSGNVWVRSRGYRLNAANALSGMAFEQYGWGVTGGLDKAFETPAGANLLGGFIDMAGVDRKFDNSGNGKTHSAGIGAYATLLRTDGWFLDAIARLDRYSNEFEARAANGRLTRGKYNTKGASLSVELGRRLGRTDGWWLEPSAQVATLWLSGVNYATQPNAIQRAIPVRVDDSRTYQYRAQLRFGKQLRDSKWHPYGKFAAVAVDSSGGEIKAHGKSFQADYDGKRVEFGVGTSYRINNLSQAYLDYEYAKAANYERPWSLNLGYRRLW</sequence>
<feature type="chain" id="PRO_5008089270" description="Autotransporter domain-containing protein" evidence="2">
    <location>
        <begin position="39"/>
        <end position="6000"/>
    </location>
</feature>
<name>A0A178IQF8_9BACT</name>
<dbReference type="PANTHER" id="PTHR35037">
    <property type="entry name" value="C-TERMINAL REGION OF AIDA-LIKE PROTEIN"/>
    <property type="match status" value="1"/>
</dbReference>
<evidence type="ECO:0000313" key="5">
    <source>
        <dbReference type="Proteomes" id="UP000078486"/>
    </source>
</evidence>
<keyword evidence="1 2" id="KW-0732">Signal</keyword>
<dbReference type="InterPro" id="IPR003991">
    <property type="entry name" value="Pertactin_virulence_factor"/>
</dbReference>
<dbReference type="InterPro" id="IPR051551">
    <property type="entry name" value="Autotransporter_adhesion"/>
</dbReference>
<reference evidence="4 5" key="1">
    <citation type="submission" date="2016-01" db="EMBL/GenBank/DDBJ databases">
        <title>High potential of lignocellulose degradation of a new Verrucomicrobia species.</title>
        <authorList>
            <person name="Wang Y."/>
            <person name="Shi Y."/>
            <person name="Qiu Z."/>
            <person name="Liu S."/>
            <person name="Yang H."/>
        </authorList>
    </citation>
    <scope>NUCLEOTIDE SEQUENCE [LARGE SCALE GENOMIC DNA]</scope>
    <source>
        <strain evidence="4 5">TSB47</strain>
    </source>
</reference>
<evidence type="ECO:0000313" key="4">
    <source>
        <dbReference type="EMBL" id="OAM91569.1"/>
    </source>
</evidence>
<dbReference type="InterPro" id="IPR005546">
    <property type="entry name" value="Autotransporte_beta"/>
</dbReference>
<dbReference type="EMBL" id="LRRQ01000023">
    <property type="protein sequence ID" value="OAM91569.1"/>
    <property type="molecule type" value="Genomic_DNA"/>
</dbReference>
<dbReference type="InterPro" id="IPR013425">
    <property type="entry name" value="Autotrns_rpt"/>
</dbReference>
<dbReference type="PRINTS" id="PR01484">
    <property type="entry name" value="PRTACTNFAMLY"/>
</dbReference>
<dbReference type="PROSITE" id="PS51208">
    <property type="entry name" value="AUTOTRANSPORTER"/>
    <property type="match status" value="1"/>
</dbReference>